<feature type="transmembrane region" description="Helical" evidence="6">
    <location>
        <begin position="54"/>
        <end position="87"/>
    </location>
</feature>
<evidence type="ECO:0000256" key="5">
    <source>
        <dbReference type="ARBA" id="ARBA00023136"/>
    </source>
</evidence>
<dbReference type="PANTHER" id="PTHR30086:SF20">
    <property type="entry name" value="ARGININE EXPORTER PROTEIN ARGO-RELATED"/>
    <property type="match status" value="1"/>
</dbReference>
<dbReference type="RefSeq" id="WP_085483468.1">
    <property type="nucleotide sequence ID" value="NZ_FXAY01000001.1"/>
</dbReference>
<dbReference type="GO" id="GO:0015171">
    <property type="term" value="F:amino acid transmembrane transporter activity"/>
    <property type="evidence" value="ECO:0007669"/>
    <property type="project" value="TreeGrafter"/>
</dbReference>
<dbReference type="PANTHER" id="PTHR30086">
    <property type="entry name" value="ARGININE EXPORTER PROTEIN ARGO"/>
    <property type="match status" value="1"/>
</dbReference>
<keyword evidence="3 6" id="KW-0812">Transmembrane</keyword>
<comment type="subcellular location">
    <subcellularLocation>
        <location evidence="1">Cell membrane</location>
        <topology evidence="1">Multi-pass membrane protein</topology>
    </subcellularLocation>
</comment>
<protein>
    <submittedName>
        <fullName evidence="7">Threonine/homoserine/homoserine lactone efflux protein</fullName>
    </submittedName>
</protein>
<dbReference type="OrthoDB" id="3175972at2"/>
<dbReference type="Pfam" id="PF01810">
    <property type="entry name" value="LysE"/>
    <property type="match status" value="1"/>
</dbReference>
<name>A0A1X7IY22_9MICO</name>
<keyword evidence="4 6" id="KW-1133">Transmembrane helix</keyword>
<feature type="transmembrane region" description="Helical" evidence="6">
    <location>
        <begin position="155"/>
        <end position="175"/>
    </location>
</feature>
<dbReference type="AlphaFoldDB" id="A0A1X7IY22"/>
<dbReference type="EMBL" id="FXAY01000001">
    <property type="protein sequence ID" value="SMG20041.1"/>
    <property type="molecule type" value="Genomic_DNA"/>
</dbReference>
<evidence type="ECO:0000256" key="2">
    <source>
        <dbReference type="ARBA" id="ARBA00022475"/>
    </source>
</evidence>
<feature type="transmembrane region" description="Helical" evidence="6">
    <location>
        <begin position="187"/>
        <end position="206"/>
    </location>
</feature>
<dbReference type="GO" id="GO:0005886">
    <property type="term" value="C:plasma membrane"/>
    <property type="evidence" value="ECO:0007669"/>
    <property type="project" value="UniProtKB-SubCell"/>
</dbReference>
<accession>A0A1X7IY22</accession>
<evidence type="ECO:0000256" key="4">
    <source>
        <dbReference type="ARBA" id="ARBA00022989"/>
    </source>
</evidence>
<gene>
    <name evidence="7" type="ORF">SAMN06296010_1009</name>
</gene>
<keyword evidence="8" id="KW-1185">Reference proteome</keyword>
<evidence type="ECO:0000256" key="1">
    <source>
        <dbReference type="ARBA" id="ARBA00004651"/>
    </source>
</evidence>
<evidence type="ECO:0000313" key="8">
    <source>
        <dbReference type="Proteomes" id="UP000193244"/>
    </source>
</evidence>
<keyword evidence="2" id="KW-1003">Cell membrane</keyword>
<evidence type="ECO:0000313" key="7">
    <source>
        <dbReference type="EMBL" id="SMG20041.1"/>
    </source>
</evidence>
<keyword evidence="5 6" id="KW-0472">Membrane</keyword>
<sequence length="211" mass="21698">MVPFENLAAFALAALALAALPGPSVLFIIGRSLSLGRAAGLLSVVGNASGMALQVIAVAAGIGALVASSIVAFTIIKFAGAAYLVYLGVQAIRHRNRASDDAARPAPRTLWRVYGEAAIVGVSNPKSIVFFVAILPQFVERSSGSVPLQLAELGLIFLLFAVFFDSIWALTAGSARRWFATSPKRMANLGATGGVLMIGLGGGLALTGNKS</sequence>
<dbReference type="STRING" id="150121.SAMN06296010_1009"/>
<dbReference type="PIRSF" id="PIRSF006324">
    <property type="entry name" value="LeuE"/>
    <property type="match status" value="1"/>
</dbReference>
<dbReference type="Proteomes" id="UP000193244">
    <property type="component" value="Unassembled WGS sequence"/>
</dbReference>
<organism evidence="7 8">
    <name type="scientific">Agreia pratensis</name>
    <dbReference type="NCBI Taxonomy" id="150121"/>
    <lineage>
        <taxon>Bacteria</taxon>
        <taxon>Bacillati</taxon>
        <taxon>Actinomycetota</taxon>
        <taxon>Actinomycetes</taxon>
        <taxon>Micrococcales</taxon>
        <taxon>Microbacteriaceae</taxon>
        <taxon>Agreia</taxon>
    </lineage>
</organism>
<feature type="transmembrane region" description="Helical" evidence="6">
    <location>
        <begin position="113"/>
        <end position="135"/>
    </location>
</feature>
<evidence type="ECO:0000256" key="3">
    <source>
        <dbReference type="ARBA" id="ARBA00022692"/>
    </source>
</evidence>
<evidence type="ECO:0000256" key="6">
    <source>
        <dbReference type="SAM" id="Phobius"/>
    </source>
</evidence>
<reference evidence="8" key="1">
    <citation type="submission" date="2017-04" db="EMBL/GenBank/DDBJ databases">
        <authorList>
            <person name="Varghese N."/>
            <person name="Submissions S."/>
        </authorList>
    </citation>
    <scope>NUCLEOTIDE SEQUENCE [LARGE SCALE GENOMIC DNA]</scope>
    <source>
        <strain evidence="8">VKM Ac-2510</strain>
    </source>
</reference>
<dbReference type="InterPro" id="IPR001123">
    <property type="entry name" value="LeuE-type"/>
</dbReference>
<proteinExistence type="predicted"/>